<feature type="compositionally biased region" description="Basic and acidic residues" evidence="1">
    <location>
        <begin position="811"/>
        <end position="820"/>
    </location>
</feature>
<dbReference type="GeneID" id="54549336"/>
<dbReference type="Pfam" id="PF17748">
    <property type="entry name" value="VID27_N"/>
    <property type="match status" value="1"/>
</dbReference>
<proteinExistence type="predicted"/>
<dbReference type="PANTHER" id="PTHR31913">
    <property type="entry name" value="VACUOLAR IMPORT AND DEGRADATION PROTEIN 27"/>
    <property type="match status" value="1"/>
</dbReference>
<name>A0A6A6J5X1_WESOR</name>
<dbReference type="GO" id="GO:0005634">
    <property type="term" value="C:nucleus"/>
    <property type="evidence" value="ECO:0007669"/>
    <property type="project" value="TreeGrafter"/>
</dbReference>
<dbReference type="InterPro" id="IPR040979">
    <property type="entry name" value="Vid27_N"/>
</dbReference>
<gene>
    <name evidence="5" type="ORF">EI97DRAFT_388053</name>
</gene>
<accession>A0A6A6J5X1</accession>
<feature type="compositionally biased region" description="Acidic residues" evidence="1">
    <location>
        <begin position="428"/>
        <end position="438"/>
    </location>
</feature>
<dbReference type="InterPro" id="IPR011044">
    <property type="entry name" value="Quino_amine_DH_bsu"/>
</dbReference>
<evidence type="ECO:0000256" key="1">
    <source>
        <dbReference type="SAM" id="MobiDB-lite"/>
    </source>
</evidence>
<dbReference type="PANTHER" id="PTHR31913:SF0">
    <property type="entry name" value="VACUOLAR IMPORT AND DEGRADATION PROTEIN 27"/>
    <property type="match status" value="1"/>
</dbReference>
<feature type="domain" description="Vid27 N-terminal" evidence="4">
    <location>
        <begin position="20"/>
        <end position="190"/>
    </location>
</feature>
<sequence>MLRSRLFAPPPLSTTPLTCRTVSKIVFGDTSKEALVEIPQGQLYLVRPLSVKGYSELIFKDAAATIRRTGQEFQYQLVVQRAYEEGEEELVAEETGEDSVGDLLAGGEKDQKTFLLDEELQFRTDVRQTGEKIFAWRDLSGEEGDLWEFVCDASVKPETAALFERVALQCQYERKYRRSHTNAREEELEALAYSEEPIPPASPVANPVTRGPAVAAPPDATELFPNTTKANMAKKVAGKAQAPKAEEPTKAPPSAAQPQALGVLADKTAELHLFDFPTGTFILQEAKVQATVTEIGHWEYWLHIAGEGREWLGQPIVEDINPVFNYEYKSFIFNHYLDDGSAYSWLLRFQNEEDIEDFQQGVMQALWEHLNQMKWGKAKDTDRDYVMEAFQDLTMEDAPEEEEEEDEDEDEEEEDFEDADEGHRSEHYDEDESEDDTETQDKDGVNSQLAVGYKHDRSFVVRGNKIGVFKHTADNQLQFATTIRDVKTPKGKAFNPSKVMLHAEDANMIMQNLDTPNNLYRMDLETGKVVDEWKVHDDIPVKIFAPENKFAQMTGEQTFLGLSGNALYRVDPRLPGNKLVDDQLKQYVTKNAFSAAATTQKGHIAVASEKGDIRLFDRLGINAKTLIPALGDPIIGMDVSADGRWVLATTRTYLLLIDALQKGGKNDGKLGFEKPFAKDDKPQPRRLALAPSHVAQFQHETKAPISFTPARFNIGLDDKETTIITATGPFIVTWSLKKVLANRKDPYSIKRYAEEVKADNFKFGSDKNLIVALPNEVDMVAKRSLARPTRESIATPTRVGPGRRTRGSYLGRDDIVNSPY</sequence>
<dbReference type="SUPFAM" id="SSF50969">
    <property type="entry name" value="YVTN repeat-like/Quinoprotein amine dehydrogenase"/>
    <property type="match status" value="1"/>
</dbReference>
<dbReference type="AlphaFoldDB" id="A0A6A6J5X1"/>
<dbReference type="OrthoDB" id="10251113at2759"/>
<feature type="region of interest" description="Disordered" evidence="1">
    <location>
        <begin position="394"/>
        <end position="444"/>
    </location>
</feature>
<feature type="region of interest" description="Disordered" evidence="1">
    <location>
        <begin position="235"/>
        <end position="256"/>
    </location>
</feature>
<feature type="compositionally biased region" description="Acidic residues" evidence="1">
    <location>
        <begin position="394"/>
        <end position="420"/>
    </location>
</feature>
<feature type="domain" description="Vid27 PH-like" evidence="3">
    <location>
        <begin position="263"/>
        <end position="369"/>
    </location>
</feature>
<dbReference type="InterPro" id="IPR040768">
    <property type="entry name" value="Vid27_PH"/>
</dbReference>
<evidence type="ECO:0000313" key="5">
    <source>
        <dbReference type="EMBL" id="KAF2271368.1"/>
    </source>
</evidence>
<dbReference type="InterPro" id="IPR040458">
    <property type="entry name" value="Vid27"/>
</dbReference>
<feature type="domain" description="Vacuolar import/degradation Vid27 C-terminal" evidence="2">
    <location>
        <begin position="445"/>
        <end position="798"/>
    </location>
</feature>
<dbReference type="Proteomes" id="UP000800097">
    <property type="component" value="Unassembled WGS sequence"/>
</dbReference>
<evidence type="ECO:0000313" key="6">
    <source>
        <dbReference type="Proteomes" id="UP000800097"/>
    </source>
</evidence>
<feature type="region of interest" description="Disordered" evidence="1">
    <location>
        <begin position="788"/>
        <end position="820"/>
    </location>
</feature>
<protein>
    <submittedName>
        <fullName evidence="5">VID27-domain-containing protein</fullName>
    </submittedName>
</protein>
<dbReference type="RefSeq" id="XP_033648907.1">
    <property type="nucleotide sequence ID" value="XM_033796161.1"/>
</dbReference>
<evidence type="ECO:0000259" key="4">
    <source>
        <dbReference type="Pfam" id="PF17748"/>
    </source>
</evidence>
<keyword evidence="6" id="KW-1185">Reference proteome</keyword>
<evidence type="ECO:0000259" key="3">
    <source>
        <dbReference type="Pfam" id="PF17747"/>
    </source>
</evidence>
<dbReference type="GO" id="GO:0005737">
    <property type="term" value="C:cytoplasm"/>
    <property type="evidence" value="ECO:0007669"/>
    <property type="project" value="TreeGrafter"/>
</dbReference>
<dbReference type="Pfam" id="PF08553">
    <property type="entry name" value="VID27"/>
    <property type="match status" value="1"/>
</dbReference>
<reference evidence="5" key="1">
    <citation type="journal article" date="2020" name="Stud. Mycol.">
        <title>101 Dothideomycetes genomes: a test case for predicting lifestyles and emergence of pathogens.</title>
        <authorList>
            <person name="Haridas S."/>
            <person name="Albert R."/>
            <person name="Binder M."/>
            <person name="Bloem J."/>
            <person name="Labutti K."/>
            <person name="Salamov A."/>
            <person name="Andreopoulos B."/>
            <person name="Baker S."/>
            <person name="Barry K."/>
            <person name="Bills G."/>
            <person name="Bluhm B."/>
            <person name="Cannon C."/>
            <person name="Castanera R."/>
            <person name="Culley D."/>
            <person name="Daum C."/>
            <person name="Ezra D."/>
            <person name="Gonzalez J."/>
            <person name="Henrissat B."/>
            <person name="Kuo A."/>
            <person name="Liang C."/>
            <person name="Lipzen A."/>
            <person name="Lutzoni F."/>
            <person name="Magnuson J."/>
            <person name="Mondo S."/>
            <person name="Nolan M."/>
            <person name="Ohm R."/>
            <person name="Pangilinan J."/>
            <person name="Park H.-J."/>
            <person name="Ramirez L."/>
            <person name="Alfaro M."/>
            <person name="Sun H."/>
            <person name="Tritt A."/>
            <person name="Yoshinaga Y."/>
            <person name="Zwiers L.-H."/>
            <person name="Turgeon B."/>
            <person name="Goodwin S."/>
            <person name="Spatafora J."/>
            <person name="Crous P."/>
            <person name="Grigoriev I."/>
        </authorList>
    </citation>
    <scope>NUCLEOTIDE SEQUENCE</scope>
    <source>
        <strain evidence="5">CBS 379.55</strain>
    </source>
</reference>
<organism evidence="5 6">
    <name type="scientific">Westerdykella ornata</name>
    <dbReference type="NCBI Taxonomy" id="318751"/>
    <lineage>
        <taxon>Eukaryota</taxon>
        <taxon>Fungi</taxon>
        <taxon>Dikarya</taxon>
        <taxon>Ascomycota</taxon>
        <taxon>Pezizomycotina</taxon>
        <taxon>Dothideomycetes</taxon>
        <taxon>Pleosporomycetidae</taxon>
        <taxon>Pleosporales</taxon>
        <taxon>Sporormiaceae</taxon>
        <taxon>Westerdykella</taxon>
    </lineage>
</organism>
<evidence type="ECO:0000259" key="2">
    <source>
        <dbReference type="Pfam" id="PF08553"/>
    </source>
</evidence>
<dbReference type="Pfam" id="PF17747">
    <property type="entry name" value="VID27_PH"/>
    <property type="match status" value="1"/>
</dbReference>
<dbReference type="InterPro" id="IPR013863">
    <property type="entry name" value="VID27_C"/>
</dbReference>
<dbReference type="EMBL" id="ML986546">
    <property type="protein sequence ID" value="KAF2271368.1"/>
    <property type="molecule type" value="Genomic_DNA"/>
</dbReference>